<sequence length="128" mass="14292">MTKDEIKRILDEMGVEYGKDAKLAELETLYASHATESQTHADKVETAAENGSPQAWDGSDDGERSEEIGHDRAVVSAAHGLNMRDEQNGNVIHVLPRGAECDVLERDGEWCRVLYRAEGWVRSEFLYG</sequence>
<organism evidence="3 4">
    <name type="scientific">Eggerthella lenta</name>
    <name type="common">Eubacterium lentum</name>
    <dbReference type="NCBI Taxonomy" id="84112"/>
    <lineage>
        <taxon>Bacteria</taxon>
        <taxon>Bacillati</taxon>
        <taxon>Actinomycetota</taxon>
        <taxon>Coriobacteriia</taxon>
        <taxon>Eggerthellales</taxon>
        <taxon>Eggerthellaceae</taxon>
        <taxon>Eggerthella</taxon>
    </lineage>
</organism>
<dbReference type="EMBL" id="PPUQ01000005">
    <property type="protein sequence ID" value="RDC39644.1"/>
    <property type="molecule type" value="Genomic_DNA"/>
</dbReference>
<dbReference type="AlphaFoldDB" id="A0ABD7GJZ0"/>
<accession>A0ABD7GJZ0</accession>
<proteinExistence type="predicted"/>
<evidence type="ECO:0000256" key="1">
    <source>
        <dbReference type="SAM" id="MobiDB-lite"/>
    </source>
</evidence>
<comment type="caution">
    <text evidence="3">The sequence shown here is derived from an EMBL/GenBank/DDBJ whole genome shotgun (WGS) entry which is preliminary data.</text>
</comment>
<evidence type="ECO:0000259" key="2">
    <source>
        <dbReference type="Pfam" id="PF08239"/>
    </source>
</evidence>
<dbReference type="RefSeq" id="WP_114526441.1">
    <property type="nucleotide sequence ID" value="NZ_CABMOO010000006.1"/>
</dbReference>
<feature type="domain" description="SH3b" evidence="2">
    <location>
        <begin position="81"/>
        <end position="126"/>
    </location>
</feature>
<dbReference type="InterPro" id="IPR036361">
    <property type="entry name" value="SAP_dom_sf"/>
</dbReference>
<dbReference type="Gene3D" id="1.10.720.30">
    <property type="entry name" value="SAP domain"/>
    <property type="match status" value="1"/>
</dbReference>
<protein>
    <recommendedName>
        <fullName evidence="2">SH3b domain-containing protein</fullName>
    </recommendedName>
</protein>
<evidence type="ECO:0000313" key="4">
    <source>
        <dbReference type="Proteomes" id="UP000253915"/>
    </source>
</evidence>
<dbReference type="Proteomes" id="UP000253915">
    <property type="component" value="Unassembled WGS sequence"/>
</dbReference>
<evidence type="ECO:0000313" key="3">
    <source>
        <dbReference type="EMBL" id="RDC39644.1"/>
    </source>
</evidence>
<name>A0ABD7GJZ0_EGGLN</name>
<dbReference type="Pfam" id="PF08239">
    <property type="entry name" value="SH3_3"/>
    <property type="match status" value="1"/>
</dbReference>
<reference evidence="3 4" key="1">
    <citation type="journal article" date="2018" name="Elife">
        <title>Discovery and characterization of a prevalent human gut bacterial enzyme sufficient for the inactivation of a family of plant toxins.</title>
        <authorList>
            <person name="Koppel N."/>
            <person name="Bisanz J.E."/>
            <person name="Pandelia M.E."/>
            <person name="Turnbaugh P.J."/>
            <person name="Balskus E.P."/>
        </authorList>
    </citation>
    <scope>NUCLEOTIDE SEQUENCE [LARGE SCALE GENOMIC DNA]</scope>
    <source>
        <strain evidence="3 4">16A</strain>
    </source>
</reference>
<gene>
    <name evidence="3" type="ORF">C1853_05095</name>
</gene>
<dbReference type="Gene3D" id="2.30.30.40">
    <property type="entry name" value="SH3 Domains"/>
    <property type="match status" value="1"/>
</dbReference>
<feature type="region of interest" description="Disordered" evidence="1">
    <location>
        <begin position="34"/>
        <end position="68"/>
    </location>
</feature>
<dbReference type="InterPro" id="IPR003646">
    <property type="entry name" value="SH3-like_bac-type"/>
</dbReference>